<sequence length="537" mass="60355">MKKFLSLLLSIGLVIGMVPMNVMAQNGPCQDEYPPAYIEFFDGENGTYIYSTFSQDQIGKIKGVSYDKASNTLTLDNVKRDEKLITNVMGDDFKILLKGDNSLKSIIVWGDGYGGNLTITGHGKLILNSEKTENMAITIQAEYTEGKVKIEKNVHMEMYAKEGYPIIEIVGANNSDKDKAVVIDGKVTQNYEVEQHITEVTNNVYVVAKDSTARCYFTKFEKNGKYYGGRSKFDDNFKLTGRYDMFEIIEDEELGYVARQIEDQSNIVPEENGYTIVMKDEYNEDSFTDTLELDKWKYSYEIYTYDGKEYGVLEMTVTSNGVTRHFFTVVKFIDFEDYGKIAIPIEGWEELDALPEGFVRKTSDPYNLYGYTIMQQTLNINRDNSNPGTTEPGTTEPGGNNSGVNNPGTNNSDANNPGTNNSGANNSGTNNSSTIKPGAENNLVPGKAKAPAVKKAKKKSVKLVWRKIKNAKKYQVQYSLNKKFKKGKKYGTKTVTTANIKITIKKLNKKTYYVRIRGINGKNIGKWSKVKKITMKK</sequence>
<dbReference type="RefSeq" id="WP_117970762.1">
    <property type="nucleotide sequence ID" value="NZ_JBGKQM010000001.1"/>
</dbReference>
<evidence type="ECO:0000313" key="4">
    <source>
        <dbReference type="Proteomes" id="UP000284779"/>
    </source>
</evidence>
<comment type="caution">
    <text evidence="3">The sequence shown here is derived from an EMBL/GenBank/DDBJ whole genome shotgun (WGS) entry which is preliminary data.</text>
</comment>
<name>A0A413R799_9FIRM</name>
<protein>
    <recommendedName>
        <fullName evidence="5">Fibronectin type-III domain-containing protein</fullName>
    </recommendedName>
</protein>
<dbReference type="SUPFAM" id="SSF49265">
    <property type="entry name" value="Fibronectin type III"/>
    <property type="match status" value="1"/>
</dbReference>
<evidence type="ECO:0008006" key="5">
    <source>
        <dbReference type="Google" id="ProtNLM"/>
    </source>
</evidence>
<dbReference type="AlphaFoldDB" id="A0A413R799"/>
<dbReference type="InterPro" id="IPR036116">
    <property type="entry name" value="FN3_sf"/>
</dbReference>
<proteinExistence type="predicted"/>
<feature type="signal peptide" evidence="2">
    <location>
        <begin position="1"/>
        <end position="24"/>
    </location>
</feature>
<evidence type="ECO:0000256" key="1">
    <source>
        <dbReference type="SAM" id="MobiDB-lite"/>
    </source>
</evidence>
<evidence type="ECO:0000256" key="2">
    <source>
        <dbReference type="SAM" id="SignalP"/>
    </source>
</evidence>
<feature type="chain" id="PRO_5019472221" description="Fibronectin type-III domain-containing protein" evidence="2">
    <location>
        <begin position="25"/>
        <end position="537"/>
    </location>
</feature>
<dbReference type="InterPro" id="IPR013783">
    <property type="entry name" value="Ig-like_fold"/>
</dbReference>
<reference evidence="3 4" key="1">
    <citation type="submission" date="2018-08" db="EMBL/GenBank/DDBJ databases">
        <title>A genome reference for cultivated species of the human gut microbiota.</title>
        <authorList>
            <person name="Zou Y."/>
            <person name="Xue W."/>
            <person name="Luo G."/>
        </authorList>
    </citation>
    <scope>NUCLEOTIDE SEQUENCE [LARGE SCALE GENOMIC DNA]</scope>
    <source>
        <strain evidence="3 4">AM44-11BH</strain>
    </source>
</reference>
<evidence type="ECO:0000313" key="3">
    <source>
        <dbReference type="EMBL" id="RHA17968.1"/>
    </source>
</evidence>
<keyword evidence="2" id="KW-0732">Signal</keyword>
<dbReference type="EMBL" id="QSFD01000007">
    <property type="protein sequence ID" value="RHA17968.1"/>
    <property type="molecule type" value="Genomic_DNA"/>
</dbReference>
<feature type="region of interest" description="Disordered" evidence="1">
    <location>
        <begin position="380"/>
        <end position="454"/>
    </location>
</feature>
<feature type="compositionally biased region" description="Low complexity" evidence="1">
    <location>
        <begin position="386"/>
        <end position="434"/>
    </location>
</feature>
<organism evidence="3 4">
    <name type="scientific">Eubacterium ventriosum</name>
    <dbReference type="NCBI Taxonomy" id="39496"/>
    <lineage>
        <taxon>Bacteria</taxon>
        <taxon>Bacillati</taxon>
        <taxon>Bacillota</taxon>
        <taxon>Clostridia</taxon>
        <taxon>Eubacteriales</taxon>
        <taxon>Eubacteriaceae</taxon>
        <taxon>Eubacterium</taxon>
    </lineage>
</organism>
<keyword evidence="4" id="KW-1185">Reference proteome</keyword>
<dbReference type="Gene3D" id="2.60.40.10">
    <property type="entry name" value="Immunoglobulins"/>
    <property type="match status" value="1"/>
</dbReference>
<gene>
    <name evidence="3" type="ORF">DW944_07800</name>
</gene>
<accession>A0A413R799</accession>
<dbReference type="Proteomes" id="UP000284779">
    <property type="component" value="Unassembled WGS sequence"/>
</dbReference>